<dbReference type="SUPFAM" id="SSF55753">
    <property type="entry name" value="Actin depolymerizing proteins"/>
    <property type="match status" value="1"/>
</dbReference>
<dbReference type="Pfam" id="PF00241">
    <property type="entry name" value="Cofilin_ADF"/>
    <property type="match status" value="1"/>
</dbReference>
<accession>A0A4P9ZCN6</accession>
<dbReference type="EMBL" id="ML004454">
    <property type="protein sequence ID" value="RKP30654.1"/>
    <property type="molecule type" value="Genomic_DNA"/>
</dbReference>
<dbReference type="Gene3D" id="3.40.20.10">
    <property type="entry name" value="Severin"/>
    <property type="match status" value="1"/>
</dbReference>
<dbReference type="GO" id="GO:0071933">
    <property type="term" value="F:Arp2/3 complex binding"/>
    <property type="evidence" value="ECO:0007669"/>
    <property type="project" value="InterPro"/>
</dbReference>
<dbReference type="GO" id="GO:0034316">
    <property type="term" value="P:negative regulation of Arp2/3 complex-mediated actin nucleation"/>
    <property type="evidence" value="ECO:0007669"/>
    <property type="project" value="TreeGrafter"/>
</dbReference>
<keyword evidence="4" id="KW-1185">Reference proteome</keyword>
<dbReference type="PANTHER" id="PTHR11249">
    <property type="entry name" value="GLIAL FACTOR NATURATION FACTOR"/>
    <property type="match status" value="1"/>
</dbReference>
<dbReference type="GO" id="GO:0030479">
    <property type="term" value="C:actin cortical patch"/>
    <property type="evidence" value="ECO:0007669"/>
    <property type="project" value="TreeGrafter"/>
</dbReference>
<protein>
    <recommendedName>
        <fullName evidence="2">ADF-H domain-containing protein</fullName>
    </recommendedName>
</protein>
<proteinExistence type="inferred from homology"/>
<dbReference type="PROSITE" id="PS51263">
    <property type="entry name" value="ADF_H"/>
    <property type="match status" value="1"/>
</dbReference>
<feature type="non-terminal residue" evidence="3">
    <location>
        <position position="1"/>
    </location>
</feature>
<dbReference type="GO" id="GO:0071846">
    <property type="term" value="P:actin filament debranching"/>
    <property type="evidence" value="ECO:0007669"/>
    <property type="project" value="InterPro"/>
</dbReference>
<dbReference type="InterPro" id="IPR002108">
    <property type="entry name" value="ADF-H"/>
</dbReference>
<evidence type="ECO:0000256" key="1">
    <source>
        <dbReference type="ARBA" id="ARBA00010055"/>
    </source>
</evidence>
<evidence type="ECO:0000313" key="4">
    <source>
        <dbReference type="Proteomes" id="UP000268321"/>
    </source>
</evidence>
<reference evidence="4" key="1">
    <citation type="journal article" date="2018" name="Nat. Microbiol.">
        <title>Leveraging single-cell genomics to expand the fungal tree of life.</title>
        <authorList>
            <person name="Ahrendt S.R."/>
            <person name="Quandt C.A."/>
            <person name="Ciobanu D."/>
            <person name="Clum A."/>
            <person name="Salamov A."/>
            <person name="Andreopoulos B."/>
            <person name="Cheng J.F."/>
            <person name="Woyke T."/>
            <person name="Pelin A."/>
            <person name="Henrissat B."/>
            <person name="Reynolds N.K."/>
            <person name="Benny G.L."/>
            <person name="Smith M.E."/>
            <person name="James T.Y."/>
            <person name="Grigoriev I.V."/>
        </authorList>
    </citation>
    <scope>NUCLEOTIDE SEQUENCE [LARGE SCALE GENOMIC DNA]</scope>
    <source>
        <strain evidence="4">Baker2002</strain>
    </source>
</reference>
<comment type="similarity">
    <text evidence="1">Belongs to the actin-binding proteins ADF family. GMF subfamily.</text>
</comment>
<dbReference type="GO" id="GO:0003779">
    <property type="term" value="F:actin binding"/>
    <property type="evidence" value="ECO:0007669"/>
    <property type="project" value="InterPro"/>
</dbReference>
<dbReference type="Proteomes" id="UP000268321">
    <property type="component" value="Unassembled WGS sequence"/>
</dbReference>
<feature type="domain" description="ADF-H" evidence="2">
    <location>
        <begin position="1"/>
        <end position="62"/>
    </location>
</feature>
<evidence type="ECO:0000259" key="2">
    <source>
        <dbReference type="PROSITE" id="PS51263"/>
    </source>
</evidence>
<dbReference type="AlphaFoldDB" id="A0A4P9ZCN6"/>
<dbReference type="OrthoDB" id="3919494at2759"/>
<gene>
    <name evidence="3" type="ORF">METBISCDRAFT_9331</name>
</gene>
<name>A0A4P9ZCN6_9ASCO</name>
<evidence type="ECO:0000313" key="3">
    <source>
        <dbReference type="EMBL" id="RKP30654.1"/>
    </source>
</evidence>
<dbReference type="InterPro" id="IPR029006">
    <property type="entry name" value="ADF-H/Gelsolin-like_dom_sf"/>
</dbReference>
<sequence>ELAEELLDNSPRFILLSYPMKLADGRFKSPLVLLYLGPPTCDSESKMLCAGAVELIREKAGV</sequence>
<feature type="non-terminal residue" evidence="3">
    <location>
        <position position="62"/>
    </location>
</feature>
<organism evidence="3 4">
    <name type="scientific">Metschnikowia bicuspidata</name>
    <dbReference type="NCBI Taxonomy" id="27322"/>
    <lineage>
        <taxon>Eukaryota</taxon>
        <taxon>Fungi</taxon>
        <taxon>Dikarya</taxon>
        <taxon>Ascomycota</taxon>
        <taxon>Saccharomycotina</taxon>
        <taxon>Pichiomycetes</taxon>
        <taxon>Metschnikowiaceae</taxon>
        <taxon>Metschnikowia</taxon>
    </lineage>
</organism>
<dbReference type="InterPro" id="IPR011171">
    <property type="entry name" value="GMF"/>
</dbReference>
<dbReference type="PANTHER" id="PTHR11249:SF2">
    <property type="entry name" value="GLIA MATURATION FACTOR"/>
    <property type="match status" value="1"/>
</dbReference>